<dbReference type="NCBIfam" id="TIGR04127">
    <property type="entry name" value="flavo_near_exo"/>
    <property type="match status" value="1"/>
</dbReference>
<dbReference type="OrthoDB" id="982493at2"/>
<evidence type="ECO:0000256" key="1">
    <source>
        <dbReference type="SAM" id="Phobius"/>
    </source>
</evidence>
<evidence type="ECO:0000313" key="2">
    <source>
        <dbReference type="EMBL" id="PWA06478.1"/>
    </source>
</evidence>
<evidence type="ECO:0000313" key="3">
    <source>
        <dbReference type="Proteomes" id="UP000245449"/>
    </source>
</evidence>
<dbReference type="AlphaFoldDB" id="A0A2U1JNP4"/>
<keyword evidence="1" id="KW-0812">Transmembrane</keyword>
<keyword evidence="1" id="KW-1133">Transmembrane helix</keyword>
<proteinExistence type="predicted"/>
<dbReference type="InterPro" id="IPR026414">
    <property type="entry name" value="ExosoTase_F-assoc_memb"/>
</dbReference>
<sequence length="147" mass="17617">MLKKMRNNKLKIVLVLFLVLLLAIVRAYEDELFYDPFLSYYRGDYLSLPFPEFDGFQLFLGLTFRYFLNTIISLGIIQILFSDLKGTKFAAILYFLLYWILIGALFLVLHFFDKGNNFILFYIRRFLIQPLFLLLFVPAFFYQKQNK</sequence>
<feature type="transmembrane region" description="Helical" evidence="1">
    <location>
        <begin position="89"/>
        <end position="112"/>
    </location>
</feature>
<reference evidence="2 3" key="1">
    <citation type="submission" date="2018-04" db="EMBL/GenBank/DDBJ databases">
        <title>Flavobacterium sp. nov., isolated from glacier ice.</title>
        <authorList>
            <person name="Liu Q."/>
            <person name="Xin Y.-H."/>
        </authorList>
    </citation>
    <scope>NUCLEOTIDE SEQUENCE [LARGE SCALE GENOMIC DNA]</scope>
    <source>
        <strain evidence="2 3">RB1R5</strain>
    </source>
</reference>
<feature type="transmembrane region" description="Helical" evidence="1">
    <location>
        <begin position="56"/>
        <end position="77"/>
    </location>
</feature>
<comment type="caution">
    <text evidence="2">The sequence shown here is derived from an EMBL/GenBank/DDBJ whole genome shotgun (WGS) entry which is preliminary data.</text>
</comment>
<protein>
    <submittedName>
        <fullName evidence="2">Exosortase F system-associated protein</fullName>
    </submittedName>
</protein>
<keyword evidence="3" id="KW-1185">Reference proteome</keyword>
<organism evidence="2 3">
    <name type="scientific">Flavobacterium psychrotolerans</name>
    <dbReference type="NCBI Taxonomy" id="2169410"/>
    <lineage>
        <taxon>Bacteria</taxon>
        <taxon>Pseudomonadati</taxon>
        <taxon>Bacteroidota</taxon>
        <taxon>Flavobacteriia</taxon>
        <taxon>Flavobacteriales</taxon>
        <taxon>Flavobacteriaceae</taxon>
        <taxon>Flavobacterium</taxon>
    </lineage>
</organism>
<name>A0A2U1JNP4_9FLAO</name>
<accession>A0A2U1JNP4</accession>
<keyword evidence="1" id="KW-0472">Membrane</keyword>
<gene>
    <name evidence="2" type="ORF">DB895_03395</name>
</gene>
<dbReference type="EMBL" id="QCZI01000003">
    <property type="protein sequence ID" value="PWA06478.1"/>
    <property type="molecule type" value="Genomic_DNA"/>
</dbReference>
<feature type="transmembrane region" description="Helical" evidence="1">
    <location>
        <begin position="118"/>
        <end position="142"/>
    </location>
</feature>
<dbReference type="Proteomes" id="UP000245449">
    <property type="component" value="Unassembled WGS sequence"/>
</dbReference>